<accession>A0ABZ0URJ5</accession>
<evidence type="ECO:0000313" key="9">
    <source>
        <dbReference type="EMBL" id="WPY00663.1"/>
    </source>
</evidence>
<keyword evidence="10" id="KW-1185">Reference proteome</keyword>
<feature type="domain" description="Peptidase S11 D-alanyl-D-alanine carboxypeptidase A N-terminal" evidence="8">
    <location>
        <begin position="38"/>
        <end position="256"/>
    </location>
</feature>
<dbReference type="SUPFAM" id="SSF56601">
    <property type="entry name" value="beta-lactamase/transpeptidase-like"/>
    <property type="match status" value="1"/>
</dbReference>
<dbReference type="Pfam" id="PF00768">
    <property type="entry name" value="Peptidase_S11"/>
    <property type="match status" value="1"/>
</dbReference>
<comment type="similarity">
    <text evidence="1 7">Belongs to the peptidase S11 family.</text>
</comment>
<keyword evidence="3" id="KW-0378">Hydrolase</keyword>
<dbReference type="PANTHER" id="PTHR21581:SF6">
    <property type="entry name" value="TRAFFICKING PROTEIN PARTICLE COMPLEX SUBUNIT 12"/>
    <property type="match status" value="1"/>
</dbReference>
<keyword evidence="2" id="KW-0732">Signal</keyword>
<evidence type="ECO:0000256" key="4">
    <source>
        <dbReference type="ARBA" id="ARBA00022960"/>
    </source>
</evidence>
<sequence>MSRNTSYTICIMLVLICGLIIHDNSFAHKAVAVSDPIKSSLVVDMKTGKILHAQNAKAKINPASLAKVMTLYLIFESIESGKLSLTQKLYVSKHAEQMQPSKLGLKAGEYITVRDVILALIVKSANDGAAVAAENIAGSEAKFARMMNRRAKQLGMHDTNFTNASGWHDPAQKTTAVDLAKLAIAIKRDFPKFYHLFSKTSFSFRGQVISGHNHVTANYQWSEGLKTGYTRPAGFNLITTASRNNKAVVGVITGGKSAAIRDKQMVSLLDQHLGVIKIKNKKSTTVHSSSKSKSNKKLVRS</sequence>
<evidence type="ECO:0000256" key="3">
    <source>
        <dbReference type="ARBA" id="ARBA00022801"/>
    </source>
</evidence>
<dbReference type="Gene3D" id="3.40.710.10">
    <property type="entry name" value="DD-peptidase/beta-lactamase superfamily"/>
    <property type="match status" value="1"/>
</dbReference>
<evidence type="ECO:0000256" key="2">
    <source>
        <dbReference type="ARBA" id="ARBA00022729"/>
    </source>
</evidence>
<evidence type="ECO:0000256" key="1">
    <source>
        <dbReference type="ARBA" id="ARBA00007164"/>
    </source>
</evidence>
<protein>
    <submittedName>
        <fullName evidence="9">D-alanyl-D-alanine carboxypeptidase</fullName>
    </submittedName>
</protein>
<keyword evidence="9" id="KW-0121">Carboxypeptidase</keyword>
<dbReference type="InterPro" id="IPR018044">
    <property type="entry name" value="Peptidase_S11"/>
</dbReference>
<evidence type="ECO:0000256" key="6">
    <source>
        <dbReference type="ARBA" id="ARBA00023316"/>
    </source>
</evidence>
<reference evidence="9 10" key="1">
    <citation type="submission" date="2022-10" db="EMBL/GenBank/DDBJ databases">
        <title>Host association and intracellularity evolved multiple times independently in the Rickettsiales.</title>
        <authorList>
            <person name="Castelli M."/>
            <person name="Nardi T."/>
            <person name="Gammuto L."/>
            <person name="Bellinzona G."/>
            <person name="Sabaneyeva E."/>
            <person name="Potekhin A."/>
            <person name="Serra V."/>
            <person name="Petroni G."/>
            <person name="Sassera D."/>
        </authorList>
    </citation>
    <scope>NUCLEOTIDE SEQUENCE [LARGE SCALE GENOMIC DNA]</scope>
    <source>
        <strain evidence="9 10">Kr 154-4</strain>
    </source>
</reference>
<keyword evidence="5" id="KW-0573">Peptidoglycan synthesis</keyword>
<evidence type="ECO:0000259" key="8">
    <source>
        <dbReference type="Pfam" id="PF00768"/>
    </source>
</evidence>
<keyword evidence="9" id="KW-0645">Protease</keyword>
<dbReference type="InterPro" id="IPR012338">
    <property type="entry name" value="Beta-lactam/transpept-like"/>
</dbReference>
<dbReference type="EMBL" id="CP112932">
    <property type="protein sequence ID" value="WPY00663.1"/>
    <property type="molecule type" value="Genomic_DNA"/>
</dbReference>
<keyword evidence="4" id="KW-0133">Cell shape</keyword>
<keyword evidence="6" id="KW-0961">Cell wall biogenesis/degradation</keyword>
<evidence type="ECO:0000256" key="7">
    <source>
        <dbReference type="RuleBase" id="RU004016"/>
    </source>
</evidence>
<gene>
    <name evidence="9" type="ORF">Trichorick_00547</name>
</gene>
<dbReference type="PRINTS" id="PR00725">
    <property type="entry name" value="DADACBPTASE1"/>
</dbReference>
<dbReference type="Proteomes" id="UP001326613">
    <property type="component" value="Chromosome"/>
</dbReference>
<dbReference type="InterPro" id="IPR001967">
    <property type="entry name" value="Peptidase_S11_N"/>
</dbReference>
<dbReference type="GO" id="GO:0004180">
    <property type="term" value="F:carboxypeptidase activity"/>
    <property type="evidence" value="ECO:0007669"/>
    <property type="project" value="UniProtKB-KW"/>
</dbReference>
<dbReference type="PANTHER" id="PTHR21581">
    <property type="entry name" value="D-ALANYL-D-ALANINE CARBOXYPEPTIDASE"/>
    <property type="match status" value="1"/>
</dbReference>
<name>A0ABZ0URJ5_9RICK</name>
<organism evidence="9 10">
    <name type="scientific">Candidatus Trichorickettsia mobilis</name>
    <dbReference type="NCBI Taxonomy" id="1346319"/>
    <lineage>
        <taxon>Bacteria</taxon>
        <taxon>Pseudomonadati</taxon>
        <taxon>Pseudomonadota</taxon>
        <taxon>Alphaproteobacteria</taxon>
        <taxon>Rickettsiales</taxon>
        <taxon>Rickettsiaceae</taxon>
        <taxon>Rickettsieae</taxon>
        <taxon>Candidatus Trichorickettsia</taxon>
    </lineage>
</organism>
<evidence type="ECO:0000256" key="5">
    <source>
        <dbReference type="ARBA" id="ARBA00022984"/>
    </source>
</evidence>
<proteinExistence type="inferred from homology"/>
<evidence type="ECO:0000313" key="10">
    <source>
        <dbReference type="Proteomes" id="UP001326613"/>
    </source>
</evidence>